<proteinExistence type="predicted"/>
<sequence length="90" mass="8996">LGCAGLGARRGVGGQLGVGEATRRVVTRPAKAAEREAHFAGAVAAVQVQRARAGAAAAIHAQLPAAQGVRFGNDVDNAARAFGIVLGRGR</sequence>
<comment type="caution">
    <text evidence="1">The sequence shown here is derived from an EMBL/GenBank/DDBJ whole genome shotgun (WGS) entry which is preliminary data.</text>
</comment>
<name>A0A699WWK3_TANCI</name>
<organism evidence="1">
    <name type="scientific">Tanacetum cinerariifolium</name>
    <name type="common">Dalmatian daisy</name>
    <name type="synonym">Chrysanthemum cinerariifolium</name>
    <dbReference type="NCBI Taxonomy" id="118510"/>
    <lineage>
        <taxon>Eukaryota</taxon>
        <taxon>Viridiplantae</taxon>
        <taxon>Streptophyta</taxon>
        <taxon>Embryophyta</taxon>
        <taxon>Tracheophyta</taxon>
        <taxon>Spermatophyta</taxon>
        <taxon>Magnoliopsida</taxon>
        <taxon>eudicotyledons</taxon>
        <taxon>Gunneridae</taxon>
        <taxon>Pentapetalae</taxon>
        <taxon>asterids</taxon>
        <taxon>campanulids</taxon>
        <taxon>Asterales</taxon>
        <taxon>Asteraceae</taxon>
        <taxon>Asteroideae</taxon>
        <taxon>Anthemideae</taxon>
        <taxon>Anthemidinae</taxon>
        <taxon>Tanacetum</taxon>
    </lineage>
</organism>
<accession>A0A699WWK3</accession>
<feature type="non-terminal residue" evidence="1">
    <location>
        <position position="90"/>
    </location>
</feature>
<gene>
    <name evidence="1" type="ORF">Tci_922659</name>
</gene>
<dbReference type="EMBL" id="BKCJ011760533">
    <property type="protein sequence ID" value="GFD50690.1"/>
    <property type="molecule type" value="Genomic_DNA"/>
</dbReference>
<protein>
    <submittedName>
        <fullName evidence="1">Uncharacterized protein</fullName>
    </submittedName>
</protein>
<evidence type="ECO:0000313" key="1">
    <source>
        <dbReference type="EMBL" id="GFD50690.1"/>
    </source>
</evidence>
<dbReference type="AlphaFoldDB" id="A0A699WWK3"/>
<reference evidence="1" key="1">
    <citation type="journal article" date="2019" name="Sci. Rep.">
        <title>Draft genome of Tanacetum cinerariifolium, the natural source of mosquito coil.</title>
        <authorList>
            <person name="Yamashiro T."/>
            <person name="Shiraishi A."/>
            <person name="Satake H."/>
            <person name="Nakayama K."/>
        </authorList>
    </citation>
    <scope>NUCLEOTIDE SEQUENCE</scope>
</reference>
<feature type="non-terminal residue" evidence="1">
    <location>
        <position position="1"/>
    </location>
</feature>